<dbReference type="OrthoDB" id="3067920at2759"/>
<dbReference type="CDD" id="cd00024">
    <property type="entry name" value="CD_CSD"/>
    <property type="match status" value="1"/>
</dbReference>
<dbReference type="Pfam" id="PF00385">
    <property type="entry name" value="Chromo"/>
    <property type="match status" value="1"/>
</dbReference>
<organism evidence="4 5">
    <name type="scientific">Ephemerocybe angulata</name>
    <dbReference type="NCBI Taxonomy" id="980116"/>
    <lineage>
        <taxon>Eukaryota</taxon>
        <taxon>Fungi</taxon>
        <taxon>Dikarya</taxon>
        <taxon>Basidiomycota</taxon>
        <taxon>Agaricomycotina</taxon>
        <taxon>Agaricomycetes</taxon>
        <taxon>Agaricomycetidae</taxon>
        <taxon>Agaricales</taxon>
        <taxon>Agaricineae</taxon>
        <taxon>Psathyrellaceae</taxon>
        <taxon>Ephemerocybe</taxon>
    </lineage>
</organism>
<feature type="region of interest" description="Disordered" evidence="1">
    <location>
        <begin position="129"/>
        <end position="220"/>
    </location>
</feature>
<dbReference type="EMBL" id="JACGCI010000341">
    <property type="protein sequence ID" value="KAF6740942.1"/>
    <property type="molecule type" value="Genomic_DNA"/>
</dbReference>
<proteinExistence type="predicted"/>
<dbReference type="AlphaFoldDB" id="A0A8H6LU45"/>
<accession>A0A8H6LU45</accession>
<protein>
    <recommendedName>
        <fullName evidence="3">Chromo domain-containing protein</fullName>
    </recommendedName>
</protein>
<evidence type="ECO:0000256" key="1">
    <source>
        <dbReference type="SAM" id="MobiDB-lite"/>
    </source>
</evidence>
<gene>
    <name evidence="4" type="ORF">DFP72DRAFT_1125391</name>
</gene>
<dbReference type="Proteomes" id="UP000521943">
    <property type="component" value="Unassembled WGS sequence"/>
</dbReference>
<dbReference type="SMART" id="SM00298">
    <property type="entry name" value="CHROMO"/>
    <property type="match status" value="1"/>
</dbReference>
<evidence type="ECO:0000313" key="5">
    <source>
        <dbReference type="Proteomes" id="UP000521943"/>
    </source>
</evidence>
<dbReference type="InterPro" id="IPR023780">
    <property type="entry name" value="Chromo_domain"/>
</dbReference>
<dbReference type="SUPFAM" id="SSF54160">
    <property type="entry name" value="Chromo domain-like"/>
    <property type="match status" value="1"/>
</dbReference>
<dbReference type="GO" id="GO:0006338">
    <property type="term" value="P:chromatin remodeling"/>
    <property type="evidence" value="ECO:0007669"/>
    <property type="project" value="UniProtKB-ARBA"/>
</dbReference>
<dbReference type="InterPro" id="IPR046700">
    <property type="entry name" value="DUF6570"/>
</dbReference>
<dbReference type="Gene3D" id="2.40.50.40">
    <property type="match status" value="1"/>
</dbReference>
<evidence type="ECO:0000256" key="2">
    <source>
        <dbReference type="SAM" id="Phobius"/>
    </source>
</evidence>
<feature type="transmembrane region" description="Helical" evidence="2">
    <location>
        <begin position="491"/>
        <end position="514"/>
    </location>
</feature>
<comment type="caution">
    <text evidence="4">The sequence shown here is derived from an EMBL/GenBank/DDBJ whole genome shotgun (WGS) entry which is preliminary data.</text>
</comment>
<keyword evidence="2" id="KW-1133">Transmembrane helix</keyword>
<name>A0A8H6LU45_9AGAR</name>
<feature type="compositionally biased region" description="Low complexity" evidence="1">
    <location>
        <begin position="201"/>
        <end position="218"/>
    </location>
</feature>
<keyword evidence="5" id="KW-1185">Reference proteome</keyword>
<dbReference type="InterPro" id="IPR016197">
    <property type="entry name" value="Chromo-like_dom_sf"/>
</dbReference>
<keyword evidence="2" id="KW-0472">Membrane</keyword>
<reference evidence="4 5" key="1">
    <citation type="submission" date="2020-07" db="EMBL/GenBank/DDBJ databases">
        <title>Comparative genomics of pyrophilous fungi reveals a link between fire events and developmental genes.</title>
        <authorList>
            <consortium name="DOE Joint Genome Institute"/>
            <person name="Steindorff A.S."/>
            <person name="Carver A."/>
            <person name="Calhoun S."/>
            <person name="Stillman K."/>
            <person name="Liu H."/>
            <person name="Lipzen A."/>
            <person name="Pangilinan J."/>
            <person name="Labutti K."/>
            <person name="Bruns T.D."/>
            <person name="Grigoriev I.V."/>
        </authorList>
    </citation>
    <scope>NUCLEOTIDE SEQUENCE [LARGE SCALE GENOMIC DNA]</scope>
    <source>
        <strain evidence="4 5">CBS 144469</strain>
    </source>
</reference>
<dbReference type="Pfam" id="PF20209">
    <property type="entry name" value="DUF6570"/>
    <property type="match status" value="1"/>
</dbReference>
<feature type="domain" description="Chromo" evidence="3">
    <location>
        <begin position="34"/>
        <end position="71"/>
    </location>
</feature>
<feature type="compositionally biased region" description="Polar residues" evidence="1">
    <location>
        <begin position="180"/>
        <end position="189"/>
    </location>
</feature>
<dbReference type="InterPro" id="IPR000953">
    <property type="entry name" value="Chromo/chromo_shadow_dom"/>
</dbReference>
<dbReference type="PROSITE" id="PS50013">
    <property type="entry name" value="CHROMO_2"/>
    <property type="match status" value="1"/>
</dbReference>
<sequence length="614" mass="67154">MAYNSAYKRPPLAYCPPDTPRLPPEIDAQGNARWYINNIVNARLEGNQVKYCVRWLTYPEEDETWEDEANLIGTAALRKWQYYQQIPVHLPVDDIVSARPYADIQVAHDHPTAAPSVLAYPSVSLGARVSSGSDAATPGADAQSMYPGSDATMSGVDAPNYHPLPSGSDAGRLGSDHTSSHALNCTSSAPIPATQHHFPLDDTASTSNTDTSPSTPASGSYQCARLLRSQRSHGVFASPFSNEVSVLRSLLDLHGLIHTGLPSSCATLAVDFSSNLDMAITLFHTLAVSRALDIGDDRLTSIALCLNFNPPPRCGRYRRRLQNLFTREEVRLNATRRNDSCTIPSLLASCYEDIDIGSLHNIAVDHGVQFFPATTSRAVLQNSLIAHFAESVCLRSTEDSPTPGCRHFASVVSTSSQTANLAGVDVNNPDASSDYTDTVHLVRVLTAMRLSFPLPALPVLCSDFPPESCNIRPASEINFDCFRRPDRRRDIYLFFGNLFCGSNSLFVATISFVGTKWCLYGPFQSAYDEVSSRPTEQHGFRGNIVVYLQDPSAISATLPPSLEELANPIAVVFVGSHAPTQEWLKRKQNRYAFALTVFEWLSSGSKPTTLFIMT</sequence>
<keyword evidence="2" id="KW-0812">Transmembrane</keyword>
<evidence type="ECO:0000313" key="4">
    <source>
        <dbReference type="EMBL" id="KAF6740942.1"/>
    </source>
</evidence>
<evidence type="ECO:0000259" key="3">
    <source>
        <dbReference type="PROSITE" id="PS50013"/>
    </source>
</evidence>